<accession>M2W9B8</accession>
<dbReference type="PANTHER" id="PTHR24171">
    <property type="entry name" value="ANKYRIN REPEAT DOMAIN-CONTAINING PROTEIN 39-RELATED"/>
    <property type="match status" value="1"/>
</dbReference>
<dbReference type="Pfam" id="PF12796">
    <property type="entry name" value="Ank_2"/>
    <property type="match status" value="1"/>
</dbReference>
<dbReference type="OrthoDB" id="366390at2759"/>
<feature type="compositionally biased region" description="Low complexity" evidence="5">
    <location>
        <begin position="1"/>
        <end position="10"/>
    </location>
</feature>
<dbReference type="Proteomes" id="UP000030680">
    <property type="component" value="Unassembled WGS sequence"/>
</dbReference>
<dbReference type="PROSITE" id="PS50088">
    <property type="entry name" value="ANK_REPEAT"/>
    <property type="match status" value="1"/>
</dbReference>
<sequence length="711" mass="80161">MKETTGSTIPGSPPPTVVSRGTYQRRPASPVDGGSLRYEKSTFPSSQGKVTIGNFKKRLTRKVTAALSSDLESAVLKATKPKYSRPKEKHVQFLLQATKGCSFDDYEQRSARLTKVLEQTRSGSSRPGLNNLLTDEKFPQREKSQSSLFNLDGLQDRHTSREKNSFIRTCDVLRKLWKKMQAEDWRIATKALVVLHRLINESSEGDAHVIKMQLLQMSRYGVDSSLFPKNTSQYSKIVVDIGNLNATFEDHSRNRPEAPVCSAFLKKYGRYVSRRLEVFQFLSSQSTIYSFNELGILKENMGENSLGEETLCTIDKAVEVVIAPALEQIASDVTYLYNFLNRILKKLSVDLVNNKNLSKSSLKIAYDDFVRLEPEVRHFVKYTCSTIEDSCLDVPAVLDTKGITHFSSLFCLEPPIFIDFDALNKQSSKWNLEEEEQQKANAMEETVSIGPQDSNDKDSSRSDMEQSNNNNNNNNNGEVNTLKHKVGMYSEVYSSSREQQLLRAAFIGLKEEVSCLIEAGVSTNVCDDDMRTPLHLAAAVGHVDIVKLLLDAGAEVNAMDCRGKTPLADAIRGRHQKVIECLQSYGGSTSSPSFRKQPSIQQYKSMSSPLLPASKLVGDDSPRVNNDNLQMRSQNLGTVDMPESSDWNESIENKELDIAMKELQIEYEQQVESLELEMRKRRLELDEEFAKKRAALLTRRKQRYRRASFGV</sequence>
<evidence type="ECO:0000256" key="2">
    <source>
        <dbReference type="ARBA" id="ARBA00023043"/>
    </source>
</evidence>
<dbReference type="Gene3D" id="1.25.40.20">
    <property type="entry name" value="Ankyrin repeat-containing domain"/>
    <property type="match status" value="1"/>
</dbReference>
<reference evidence="7" key="1">
    <citation type="journal article" date="2013" name="Science">
        <title>Gene transfer from bacteria and archaea facilitated evolution of an extremophilic eukaryote.</title>
        <authorList>
            <person name="Schonknecht G."/>
            <person name="Chen W.H."/>
            <person name="Ternes C.M."/>
            <person name="Barbier G.G."/>
            <person name="Shrestha R.P."/>
            <person name="Stanke M."/>
            <person name="Brautigam A."/>
            <person name="Baker B.J."/>
            <person name="Banfield J.F."/>
            <person name="Garavito R.M."/>
            <person name="Carr K."/>
            <person name="Wilkerson C."/>
            <person name="Rensing S.A."/>
            <person name="Gagneul D."/>
            <person name="Dickenson N.E."/>
            <person name="Oesterhelt C."/>
            <person name="Lercher M.J."/>
            <person name="Weber A.P."/>
        </authorList>
    </citation>
    <scope>NUCLEOTIDE SEQUENCE [LARGE SCALE GENOMIC DNA]</scope>
    <source>
        <strain evidence="7">074W</strain>
    </source>
</reference>
<dbReference type="PROSITE" id="PS50297">
    <property type="entry name" value="ANK_REP_REGION"/>
    <property type="match status" value="1"/>
</dbReference>
<feature type="region of interest" description="Disordered" evidence="5">
    <location>
        <begin position="433"/>
        <end position="480"/>
    </location>
</feature>
<protein>
    <submittedName>
        <fullName evidence="6">Uncharacterized protein</fullName>
    </submittedName>
</protein>
<gene>
    <name evidence="6" type="ORF">Gasu_02450</name>
</gene>
<evidence type="ECO:0000256" key="3">
    <source>
        <dbReference type="PROSITE-ProRule" id="PRU00023"/>
    </source>
</evidence>
<dbReference type="RefSeq" id="XP_005708986.1">
    <property type="nucleotide sequence ID" value="XM_005708929.1"/>
</dbReference>
<dbReference type="SUPFAM" id="SSF48464">
    <property type="entry name" value="ENTH/VHS domain"/>
    <property type="match status" value="1"/>
</dbReference>
<evidence type="ECO:0000313" key="6">
    <source>
        <dbReference type="EMBL" id="EME32466.1"/>
    </source>
</evidence>
<feature type="repeat" description="ANK" evidence="3">
    <location>
        <begin position="529"/>
        <end position="561"/>
    </location>
</feature>
<dbReference type="InterPro" id="IPR008942">
    <property type="entry name" value="ENTH_VHS"/>
</dbReference>
<evidence type="ECO:0000313" key="7">
    <source>
        <dbReference type="Proteomes" id="UP000030680"/>
    </source>
</evidence>
<dbReference type="SMART" id="SM00248">
    <property type="entry name" value="ANK"/>
    <property type="match status" value="2"/>
</dbReference>
<keyword evidence="7" id="KW-1185">Reference proteome</keyword>
<evidence type="ECO:0000256" key="5">
    <source>
        <dbReference type="SAM" id="MobiDB-lite"/>
    </source>
</evidence>
<dbReference type="EMBL" id="KB454485">
    <property type="protein sequence ID" value="EME32466.1"/>
    <property type="molecule type" value="Genomic_DNA"/>
</dbReference>
<dbReference type="SUPFAM" id="SSF48403">
    <property type="entry name" value="Ankyrin repeat"/>
    <property type="match status" value="1"/>
</dbReference>
<keyword evidence="2 3" id="KW-0040">ANK repeat</keyword>
<name>M2W9B8_GALSU</name>
<dbReference type="AlphaFoldDB" id="M2W9B8"/>
<dbReference type="InterPro" id="IPR036770">
    <property type="entry name" value="Ankyrin_rpt-contain_sf"/>
</dbReference>
<dbReference type="GeneID" id="17091046"/>
<dbReference type="STRING" id="130081.M2W9B8"/>
<dbReference type="InterPro" id="IPR002110">
    <property type="entry name" value="Ankyrin_rpt"/>
</dbReference>
<proteinExistence type="predicted"/>
<dbReference type="Gene3D" id="1.25.40.90">
    <property type="match status" value="1"/>
</dbReference>
<dbReference type="Gramene" id="EME32466">
    <property type="protein sequence ID" value="EME32466"/>
    <property type="gene ID" value="Gasu_02450"/>
</dbReference>
<evidence type="ECO:0000256" key="1">
    <source>
        <dbReference type="ARBA" id="ARBA00022737"/>
    </source>
</evidence>
<keyword evidence="4" id="KW-0175">Coiled coil</keyword>
<feature type="coiled-coil region" evidence="4">
    <location>
        <begin position="653"/>
        <end position="684"/>
    </location>
</feature>
<dbReference type="eggNOG" id="KOG0192">
    <property type="taxonomic scope" value="Eukaryota"/>
</dbReference>
<feature type="region of interest" description="Disordered" evidence="5">
    <location>
        <begin position="1"/>
        <end position="42"/>
    </location>
</feature>
<organism evidence="6 7">
    <name type="scientific">Galdieria sulphuraria</name>
    <name type="common">Red alga</name>
    <dbReference type="NCBI Taxonomy" id="130081"/>
    <lineage>
        <taxon>Eukaryota</taxon>
        <taxon>Rhodophyta</taxon>
        <taxon>Bangiophyceae</taxon>
        <taxon>Galdieriales</taxon>
        <taxon>Galdieriaceae</taxon>
        <taxon>Galdieria</taxon>
    </lineage>
</organism>
<evidence type="ECO:0000256" key="4">
    <source>
        <dbReference type="SAM" id="Coils"/>
    </source>
</evidence>
<feature type="compositionally biased region" description="Basic and acidic residues" evidence="5">
    <location>
        <begin position="454"/>
        <end position="464"/>
    </location>
</feature>
<keyword evidence="1" id="KW-0677">Repeat</keyword>